<evidence type="ECO:0000256" key="1">
    <source>
        <dbReference type="SAM" id="MobiDB-lite"/>
    </source>
</evidence>
<evidence type="ECO:0000313" key="3">
    <source>
        <dbReference type="Proteomes" id="UP001589536"/>
    </source>
</evidence>
<comment type="caution">
    <text evidence="2">The sequence shown here is derived from an EMBL/GenBank/DDBJ whole genome shotgun (WGS) entry which is preliminary data.</text>
</comment>
<proteinExistence type="predicted"/>
<evidence type="ECO:0000313" key="2">
    <source>
        <dbReference type="EMBL" id="MFB9713847.1"/>
    </source>
</evidence>
<name>A0ABV5URC2_9MICC</name>
<feature type="region of interest" description="Disordered" evidence="1">
    <location>
        <begin position="1"/>
        <end position="37"/>
    </location>
</feature>
<dbReference type="RefSeq" id="WP_345052210.1">
    <property type="nucleotide sequence ID" value="NZ_BAABED010000001.1"/>
</dbReference>
<accession>A0ABV5URC2</accession>
<dbReference type="Proteomes" id="UP001589536">
    <property type="component" value="Unassembled WGS sequence"/>
</dbReference>
<gene>
    <name evidence="2" type="ORF">ACFFPI_06735</name>
</gene>
<dbReference type="EMBL" id="JBHMBH010000018">
    <property type="protein sequence ID" value="MFB9713847.1"/>
    <property type="molecule type" value="Genomic_DNA"/>
</dbReference>
<keyword evidence="3" id="KW-1185">Reference proteome</keyword>
<organism evidence="2 3">
    <name type="scientific">Arthrobacter methylotrophus</name>
    <dbReference type="NCBI Taxonomy" id="121291"/>
    <lineage>
        <taxon>Bacteria</taxon>
        <taxon>Bacillati</taxon>
        <taxon>Actinomycetota</taxon>
        <taxon>Actinomycetes</taxon>
        <taxon>Micrococcales</taxon>
        <taxon>Micrococcaceae</taxon>
        <taxon>Arthrobacter</taxon>
    </lineage>
</organism>
<sequence length="52" mass="5735">MSETTPTETAISPEQTAVEPQPAGTPTPDHRDLDNQTWTRTRFDITLAPAKI</sequence>
<reference evidence="2 3" key="1">
    <citation type="submission" date="2024-09" db="EMBL/GenBank/DDBJ databases">
        <authorList>
            <person name="Sun Q."/>
            <person name="Mori K."/>
        </authorList>
    </citation>
    <scope>NUCLEOTIDE SEQUENCE [LARGE SCALE GENOMIC DNA]</scope>
    <source>
        <strain evidence="2 3">JCM 13519</strain>
    </source>
</reference>
<feature type="compositionally biased region" description="Polar residues" evidence="1">
    <location>
        <begin position="1"/>
        <end position="15"/>
    </location>
</feature>
<protein>
    <submittedName>
        <fullName evidence="2">Uncharacterized protein</fullName>
    </submittedName>
</protein>